<dbReference type="GO" id="GO:0005770">
    <property type="term" value="C:late endosome"/>
    <property type="evidence" value="ECO:0007669"/>
    <property type="project" value="TreeGrafter"/>
</dbReference>
<dbReference type="GO" id="GO:0035091">
    <property type="term" value="F:phosphatidylinositol binding"/>
    <property type="evidence" value="ECO:0007669"/>
    <property type="project" value="InterPro"/>
</dbReference>
<feature type="domain" description="VPS9" evidence="4">
    <location>
        <begin position="347"/>
        <end position="506"/>
    </location>
</feature>
<name>A0A3M9Y7D8_9PEZI</name>
<keyword evidence="6" id="KW-1185">Reference proteome</keyword>
<evidence type="ECO:0000256" key="3">
    <source>
        <dbReference type="SAM" id="MobiDB-lite"/>
    </source>
</evidence>
<accession>A0A3M9Y7D8</accession>
<dbReference type="GO" id="GO:0005769">
    <property type="term" value="C:early endosome"/>
    <property type="evidence" value="ECO:0007669"/>
    <property type="project" value="TreeGrafter"/>
</dbReference>
<comment type="similarity">
    <text evidence="1">Belongs to the UPF0507 family.</text>
</comment>
<dbReference type="GO" id="GO:0005085">
    <property type="term" value="F:guanyl-nucleotide exchange factor activity"/>
    <property type="evidence" value="ECO:0007669"/>
    <property type="project" value="TreeGrafter"/>
</dbReference>
<evidence type="ECO:0000313" key="6">
    <source>
        <dbReference type="Proteomes" id="UP000267145"/>
    </source>
</evidence>
<dbReference type="PROSITE" id="PS51205">
    <property type="entry name" value="VPS9"/>
    <property type="match status" value="1"/>
</dbReference>
<evidence type="ECO:0000259" key="4">
    <source>
        <dbReference type="PROSITE" id="PS51205"/>
    </source>
</evidence>
<gene>
    <name evidence="5" type="ORF">D7B24_007242</name>
</gene>
<feature type="coiled-coil region" evidence="2">
    <location>
        <begin position="1202"/>
        <end position="1230"/>
    </location>
</feature>
<dbReference type="InterPro" id="IPR036871">
    <property type="entry name" value="PX_dom_sf"/>
</dbReference>
<dbReference type="GeneID" id="39610931"/>
<dbReference type="InterPro" id="IPR051248">
    <property type="entry name" value="UPF0507/Ank_repeat_27"/>
</dbReference>
<feature type="region of interest" description="Disordered" evidence="3">
    <location>
        <begin position="526"/>
        <end position="590"/>
    </location>
</feature>
<dbReference type="CDD" id="cd06093">
    <property type="entry name" value="PX_domain"/>
    <property type="match status" value="1"/>
</dbReference>
<dbReference type="InterPro" id="IPR002110">
    <property type="entry name" value="Ankyrin_rpt"/>
</dbReference>
<comment type="caution">
    <text evidence="5">The sequence shown here is derived from an EMBL/GenBank/DDBJ whole genome shotgun (WGS) entry which is preliminary data.</text>
</comment>
<dbReference type="GO" id="GO:0005886">
    <property type="term" value="C:plasma membrane"/>
    <property type="evidence" value="ECO:0007669"/>
    <property type="project" value="TreeGrafter"/>
</dbReference>
<dbReference type="GO" id="GO:0030133">
    <property type="term" value="C:transport vesicle"/>
    <property type="evidence" value="ECO:0007669"/>
    <property type="project" value="TreeGrafter"/>
</dbReference>
<dbReference type="SUPFAM" id="SSF109993">
    <property type="entry name" value="VPS9 domain"/>
    <property type="match status" value="1"/>
</dbReference>
<reference evidence="5 6" key="1">
    <citation type="submission" date="2018-10" db="EMBL/GenBank/DDBJ databases">
        <title>Genome sequence of Verticillium nonalfalfae VnAa140.</title>
        <authorList>
            <person name="Stajich J.E."/>
            <person name="Kasson M.T."/>
        </authorList>
    </citation>
    <scope>NUCLEOTIDE SEQUENCE [LARGE SCALE GENOMIC DNA]</scope>
    <source>
        <strain evidence="5 6">VnAa140</strain>
    </source>
</reference>
<dbReference type="SUPFAM" id="SSF48403">
    <property type="entry name" value="Ankyrin repeat"/>
    <property type="match status" value="1"/>
</dbReference>
<dbReference type="InterPro" id="IPR003123">
    <property type="entry name" value="VPS9"/>
</dbReference>
<dbReference type="InterPro" id="IPR036770">
    <property type="entry name" value="Ankyrin_rpt-contain_sf"/>
</dbReference>
<protein>
    <recommendedName>
        <fullName evidence="4">VPS9 domain-containing protein</fullName>
    </recommendedName>
</protein>
<dbReference type="SMART" id="SM00248">
    <property type="entry name" value="ANK"/>
    <property type="match status" value="3"/>
</dbReference>
<dbReference type="FunFam" id="1.25.40.20:FF:000443">
    <property type="entry name" value="Putative vps9 domain protein"/>
    <property type="match status" value="1"/>
</dbReference>
<dbReference type="PANTHER" id="PTHR24170:SF1">
    <property type="entry name" value="DOMAIN PROTEIN, PUTATIVE (AFU_ORTHOLOGUE AFUA_1G09870)-RELATED"/>
    <property type="match status" value="1"/>
</dbReference>
<dbReference type="SMART" id="SM00167">
    <property type="entry name" value="VPS9"/>
    <property type="match status" value="1"/>
</dbReference>
<dbReference type="STRING" id="1051616.A0A3M9Y7D8"/>
<dbReference type="PANTHER" id="PTHR24170">
    <property type="entry name" value="ANKYRIN REPEAT DOMAIN-CONTAINING PROTEIN 27"/>
    <property type="match status" value="1"/>
</dbReference>
<evidence type="ECO:0000313" key="5">
    <source>
        <dbReference type="EMBL" id="RNJ56407.1"/>
    </source>
</evidence>
<dbReference type="Pfam" id="PF13857">
    <property type="entry name" value="Ank_5"/>
    <property type="match status" value="1"/>
</dbReference>
<feature type="compositionally biased region" description="Low complexity" evidence="3">
    <location>
        <begin position="552"/>
        <end position="563"/>
    </location>
</feature>
<dbReference type="EMBL" id="RBVV01000057">
    <property type="protein sequence ID" value="RNJ56407.1"/>
    <property type="molecule type" value="Genomic_DNA"/>
</dbReference>
<dbReference type="Proteomes" id="UP000267145">
    <property type="component" value="Unassembled WGS sequence"/>
</dbReference>
<feature type="compositionally biased region" description="Low complexity" evidence="3">
    <location>
        <begin position="571"/>
        <end position="590"/>
    </location>
</feature>
<dbReference type="RefSeq" id="XP_028494565.1">
    <property type="nucleotide sequence ID" value="XM_028641355.1"/>
</dbReference>
<evidence type="ECO:0000256" key="1">
    <source>
        <dbReference type="ARBA" id="ARBA00007428"/>
    </source>
</evidence>
<dbReference type="GO" id="GO:0097422">
    <property type="term" value="C:tubular endosome"/>
    <property type="evidence" value="ECO:0007669"/>
    <property type="project" value="TreeGrafter"/>
</dbReference>
<dbReference type="GO" id="GO:0000149">
    <property type="term" value="F:SNARE binding"/>
    <property type="evidence" value="ECO:0007669"/>
    <property type="project" value="TreeGrafter"/>
</dbReference>
<sequence length="1332" mass="147169">MQPLNPFLAAFFRSSLPTQCTPVHHHVLLVPSTDALLTSRETDSGSSSQEVIVSEDFLASHVLRIPGTAISAAGGKEAAQNLREMRGKAKQYTTINGRTVVIKDTHVYSNKGFKSLAQAQLLNDAIWYPDVLEPRPWLIYYITKPLVGIWEEVTIAPAILVDGATKRAMALNRAANVAANDGAMLPRKKDIKSFHELLNQFPIIARQMQPGLEKLFLEFTMVFERPLPPPPSASSIPDPLPDGPIASAMKKARSSSMSTPRNGMIGPKSVPVTEPFYAEDDEDVMRASFETAVTTAIDLFQAVDKQQLSMLGATTDLTGPIVERLIERYVTENVHHLIFPRLSAMKRPYDLELEAKIRQMEFIDLSQLGIGIDGGPRVKHDLTIHLGLAVEEFKKMGSAMSPQEMLELLLSTTKMVTQLTAVGEASQSQNPSSEKPTTLTVNADTLVSLLLFVVIRAQVRNLQARLVYIRHFIYIDDVENGEMGYALSTFEAVLAYLAMDSGGLRRASRRNKALWDAARNGKMDDLQNIMEPEPGRNMQDEDEDDEHVFCDSPIPSRPSSSWSVTNGSTHGTSSRRPSTAASSTARFSSGSGLSHVFPFEAGSDASSSCVDCVMPPLARIKKVAMDTRSMSSSSEISYHSRAASIGTLGSAMEGDVTVERLSQTHDLFGESVLMMAVQHERPDVLQYLLSLNEYYTSQIVLDDINNEDTTLLSAAIQLGHTELIDTILDFVAKAVTTEQLSRYLASQDIWGRSCAHYMFHAPYLIAKIGKLVPWRQKDKNGQTPLFALCRSYDHGNYLEMVPAGLDAATAAQADGQPLHIDDHIDGKGNSLLHIVNDPQLALRIMQQCDVDVNATNDKKFTPLMVASKYGRLDMVRTLFVDPRVDTAARELRGLTAVELAKDDEVRNKIDDLALFSMPPGADARITGVVRAYFVEDATVRLVLKSAAPADHLTYTVTTSRRSLSDFEHLGNLLALENPASWIPSVANARSPFQIPSKPSRAVLRDIQIRTDWFLRIMLAHSTFSTHEMLWEFFLVPDIQLDMMDQRSNLKAETRAEKVREELEPLEDVREVEQFINHARDMIRSVNYSTKSVARRASSVAVVTSDLHDAASLLHRAVSTLPFLPEAHLTALEAYVRVLAPTQLNPPTVFHGSLLALQTTVQALLSALSRPPALISQIATARKTIERNYNSLSRSSRWPLGLLDDTRQRMNEEKEEKARQSQEQLDDLGRELRYTQQVVAGELAGYQETHEKMGRHAIRQFARGMIIQERIRLEGMTRLLRKLREAKGEQVTQPGVSGGASSADVSQASEEPADAAARDGADAGGPEVASVPV</sequence>
<dbReference type="SUPFAM" id="SSF64268">
    <property type="entry name" value="PX domain"/>
    <property type="match status" value="1"/>
</dbReference>
<feature type="region of interest" description="Disordered" evidence="3">
    <location>
        <begin position="1285"/>
        <end position="1332"/>
    </location>
</feature>
<dbReference type="InterPro" id="IPR037191">
    <property type="entry name" value="VPS9_dom_sf"/>
</dbReference>
<dbReference type="Pfam" id="PF02204">
    <property type="entry name" value="VPS9"/>
    <property type="match status" value="1"/>
</dbReference>
<organism evidence="5 6">
    <name type="scientific">Verticillium nonalfalfae</name>
    <dbReference type="NCBI Taxonomy" id="1051616"/>
    <lineage>
        <taxon>Eukaryota</taxon>
        <taxon>Fungi</taxon>
        <taxon>Dikarya</taxon>
        <taxon>Ascomycota</taxon>
        <taxon>Pezizomycotina</taxon>
        <taxon>Sordariomycetes</taxon>
        <taxon>Hypocreomycetidae</taxon>
        <taxon>Glomerellales</taxon>
        <taxon>Plectosphaerellaceae</taxon>
        <taxon>Verticillium</taxon>
    </lineage>
</organism>
<feature type="compositionally biased region" description="Low complexity" evidence="3">
    <location>
        <begin position="1298"/>
        <end position="1308"/>
    </location>
</feature>
<keyword evidence="2" id="KW-0175">Coiled coil</keyword>
<proteinExistence type="inferred from homology"/>
<dbReference type="Gene3D" id="1.25.40.20">
    <property type="entry name" value="Ankyrin repeat-containing domain"/>
    <property type="match status" value="1"/>
</dbReference>
<dbReference type="GO" id="GO:0045022">
    <property type="term" value="P:early endosome to late endosome transport"/>
    <property type="evidence" value="ECO:0007669"/>
    <property type="project" value="TreeGrafter"/>
</dbReference>
<dbReference type="Gene3D" id="1.20.1050.80">
    <property type="entry name" value="VPS9 domain"/>
    <property type="match status" value="1"/>
</dbReference>
<evidence type="ECO:0000256" key="2">
    <source>
        <dbReference type="SAM" id="Coils"/>
    </source>
</evidence>